<keyword evidence="5 11" id="KW-0963">Cytoplasm</keyword>
<sequence length="317" mass="34017">MDSPELYHVKQQFTLGAYKSLVSLSLPDADSPDYIPTLVYQARAHLALDDPSAALALVPSDTENVALRAVAALSRYVTAEADPAKEEARDAALEQLRDLCVEVEGDDEDVSEWEKGTVRVLSAIAFARAGEIEEALETLGAGGETHNLEAVAYTVQIYLSIHRPDLARKEFERAKRWAEDDLLLQLIEASIGLVTGRDAYADAHAFFSEQLANPSLTSPRLLTARGVARLLRGELSAAKSDLEEAAVQMGGKPDSETLGAQTVAAGLGAAKTAEADQLFGQLSTEHPGFPLVLDLERKAHLFDELATKFAVPPVAAA</sequence>
<evidence type="ECO:0000256" key="10">
    <source>
        <dbReference type="ARBA" id="ARBA00023329"/>
    </source>
</evidence>
<dbReference type="GO" id="GO:0000139">
    <property type="term" value="C:Golgi membrane"/>
    <property type="evidence" value="ECO:0007669"/>
    <property type="project" value="UniProtKB-SubCell"/>
</dbReference>
<dbReference type="Proteomes" id="UP000193067">
    <property type="component" value="Unassembled WGS sequence"/>
</dbReference>
<evidence type="ECO:0000313" key="12">
    <source>
        <dbReference type="EMBL" id="OSD05493.1"/>
    </source>
</evidence>
<dbReference type="EMBL" id="KZ084093">
    <property type="protein sequence ID" value="OSD05493.1"/>
    <property type="molecule type" value="Genomic_DNA"/>
</dbReference>
<reference evidence="12 13" key="1">
    <citation type="journal article" date="2015" name="Biotechnol. Biofuels">
        <title>Enhanced degradation of softwood versus hardwood by the white-rot fungus Pycnoporus coccineus.</title>
        <authorList>
            <person name="Couturier M."/>
            <person name="Navarro D."/>
            <person name="Chevret D."/>
            <person name="Henrissat B."/>
            <person name="Piumi F."/>
            <person name="Ruiz-Duenas F.J."/>
            <person name="Martinez A.T."/>
            <person name="Grigoriev I.V."/>
            <person name="Riley R."/>
            <person name="Lipzen A."/>
            <person name="Berrin J.G."/>
            <person name="Master E.R."/>
            <person name="Rosso M.N."/>
        </authorList>
    </citation>
    <scope>NUCLEOTIDE SEQUENCE [LARGE SCALE GENOMIC DNA]</scope>
    <source>
        <strain evidence="12 13">BRFM310</strain>
    </source>
</reference>
<dbReference type="PANTHER" id="PTHR10805:SF0">
    <property type="entry name" value="COATOMER SUBUNIT EPSILON"/>
    <property type="match status" value="1"/>
</dbReference>
<dbReference type="GO" id="GO:0015031">
    <property type="term" value="P:protein transport"/>
    <property type="evidence" value="ECO:0007669"/>
    <property type="project" value="UniProtKB-UniRule"/>
</dbReference>
<evidence type="ECO:0000256" key="7">
    <source>
        <dbReference type="ARBA" id="ARBA00022927"/>
    </source>
</evidence>
<keyword evidence="6 11" id="KW-0931">ER-Golgi transport</keyword>
<gene>
    <name evidence="12" type="ORF">PYCCODRAFT_1432653</name>
</gene>
<dbReference type="GO" id="GO:0006891">
    <property type="term" value="P:intra-Golgi vesicle-mediated transport"/>
    <property type="evidence" value="ECO:0007669"/>
    <property type="project" value="TreeGrafter"/>
</dbReference>
<keyword evidence="10 11" id="KW-0968">Cytoplasmic vesicle</keyword>
<dbReference type="Pfam" id="PF04733">
    <property type="entry name" value="Coatomer_E"/>
    <property type="match status" value="1"/>
</dbReference>
<dbReference type="InterPro" id="IPR006822">
    <property type="entry name" value="Coatomer_esu"/>
</dbReference>
<dbReference type="Gene3D" id="1.25.40.10">
    <property type="entry name" value="Tetratricopeptide repeat domain"/>
    <property type="match status" value="1"/>
</dbReference>
<keyword evidence="13" id="KW-1185">Reference proteome</keyword>
<keyword evidence="7 11" id="KW-0653">Protein transport</keyword>
<comment type="subcellular location">
    <subcellularLocation>
        <location evidence="2">Cytoplasmic vesicle</location>
        <location evidence="2">COPI-coated vesicle membrane</location>
        <topology evidence="2">Peripheral membrane protein</topology>
        <orientation evidence="2">Cytoplasmic side</orientation>
    </subcellularLocation>
    <subcellularLocation>
        <location evidence="1">Golgi apparatus membrane</location>
        <topology evidence="1">Peripheral membrane protein</topology>
        <orientation evidence="1">Cytoplasmic side</orientation>
    </subcellularLocation>
</comment>
<evidence type="ECO:0000256" key="9">
    <source>
        <dbReference type="ARBA" id="ARBA00023136"/>
    </source>
</evidence>
<evidence type="ECO:0000256" key="4">
    <source>
        <dbReference type="ARBA" id="ARBA00022448"/>
    </source>
</evidence>
<dbReference type="GO" id="GO:0006890">
    <property type="term" value="P:retrograde vesicle-mediated transport, Golgi to endoplasmic reticulum"/>
    <property type="evidence" value="ECO:0007669"/>
    <property type="project" value="UniProtKB-UniRule"/>
</dbReference>
<dbReference type="AlphaFoldDB" id="A0A1Y2IXX3"/>
<evidence type="ECO:0000256" key="3">
    <source>
        <dbReference type="ARBA" id="ARBA00008827"/>
    </source>
</evidence>
<evidence type="ECO:0000256" key="2">
    <source>
        <dbReference type="ARBA" id="ARBA00004347"/>
    </source>
</evidence>
<keyword evidence="4 11" id="KW-0813">Transport</keyword>
<evidence type="ECO:0000256" key="11">
    <source>
        <dbReference type="PIRNR" id="PIRNR016478"/>
    </source>
</evidence>
<comment type="function">
    <text evidence="11">The coatomer is a cytosolic protein complex that binds to dilysine motifs and reversibly associates with Golgi non-clathrin-coated vesicles, which further mediate biosynthetic protein transport from the ER, via the Golgi up to the trans Golgi network. The coatomer complex is required for budding from Golgi membranes, and is essential for the retrograde Golgi-to-ER transport of dilysine-tagged proteins.</text>
</comment>
<comment type="similarity">
    <text evidence="3 11">Belongs to the COPE family.</text>
</comment>
<keyword evidence="8 11" id="KW-0333">Golgi apparatus</keyword>
<name>A0A1Y2IXX3_TRAC3</name>
<dbReference type="SUPFAM" id="SSF48452">
    <property type="entry name" value="TPR-like"/>
    <property type="match status" value="1"/>
</dbReference>
<evidence type="ECO:0000256" key="1">
    <source>
        <dbReference type="ARBA" id="ARBA00004255"/>
    </source>
</evidence>
<dbReference type="GO" id="GO:0030126">
    <property type="term" value="C:COPI vesicle coat"/>
    <property type="evidence" value="ECO:0007669"/>
    <property type="project" value="TreeGrafter"/>
</dbReference>
<dbReference type="GO" id="GO:0006888">
    <property type="term" value="P:endoplasmic reticulum to Golgi vesicle-mediated transport"/>
    <property type="evidence" value="ECO:0007669"/>
    <property type="project" value="TreeGrafter"/>
</dbReference>
<evidence type="ECO:0000256" key="6">
    <source>
        <dbReference type="ARBA" id="ARBA00022892"/>
    </source>
</evidence>
<organism evidence="12 13">
    <name type="scientific">Trametes coccinea (strain BRFM310)</name>
    <name type="common">Pycnoporus coccineus</name>
    <dbReference type="NCBI Taxonomy" id="1353009"/>
    <lineage>
        <taxon>Eukaryota</taxon>
        <taxon>Fungi</taxon>
        <taxon>Dikarya</taxon>
        <taxon>Basidiomycota</taxon>
        <taxon>Agaricomycotina</taxon>
        <taxon>Agaricomycetes</taxon>
        <taxon>Polyporales</taxon>
        <taxon>Polyporaceae</taxon>
        <taxon>Trametes</taxon>
    </lineage>
</organism>
<dbReference type="GO" id="GO:0005198">
    <property type="term" value="F:structural molecule activity"/>
    <property type="evidence" value="ECO:0007669"/>
    <property type="project" value="UniProtKB-UniRule"/>
</dbReference>
<evidence type="ECO:0000256" key="8">
    <source>
        <dbReference type="ARBA" id="ARBA00023034"/>
    </source>
</evidence>
<protein>
    <recommendedName>
        <fullName evidence="11">Coatomer subunit epsilon</fullName>
    </recommendedName>
</protein>
<dbReference type="InterPro" id="IPR011990">
    <property type="entry name" value="TPR-like_helical_dom_sf"/>
</dbReference>
<keyword evidence="9 11" id="KW-0472">Membrane</keyword>
<dbReference type="PANTHER" id="PTHR10805">
    <property type="entry name" value="COATOMER SUBUNIT EPSILON"/>
    <property type="match status" value="1"/>
</dbReference>
<dbReference type="STRING" id="1353009.A0A1Y2IXX3"/>
<evidence type="ECO:0000313" key="13">
    <source>
        <dbReference type="Proteomes" id="UP000193067"/>
    </source>
</evidence>
<dbReference type="PIRSF" id="PIRSF016478">
    <property type="entry name" value="Coatomer_esu"/>
    <property type="match status" value="1"/>
</dbReference>
<evidence type="ECO:0000256" key="5">
    <source>
        <dbReference type="ARBA" id="ARBA00022490"/>
    </source>
</evidence>
<proteinExistence type="inferred from homology"/>
<dbReference type="OrthoDB" id="310217at2759"/>
<accession>A0A1Y2IXX3</accession>